<evidence type="ECO:0000256" key="6">
    <source>
        <dbReference type="ARBA" id="ARBA00023136"/>
    </source>
</evidence>
<dbReference type="Proteomes" id="UP000233556">
    <property type="component" value="Unassembled WGS sequence"/>
</dbReference>
<dbReference type="InterPro" id="IPR057598">
    <property type="entry name" value="Fn3_PTPRU"/>
</dbReference>
<reference evidence="14" key="2">
    <citation type="submission" date="2017-12" db="EMBL/GenBank/DDBJ databases">
        <title>Genome sequence of the Bar-tailed Godwit (Limosa lapponica baueri).</title>
        <authorList>
            <person name="Lima N.C.B."/>
            <person name="Parody-Merino A.M."/>
            <person name="Battley P.F."/>
            <person name="Fidler A.E."/>
            <person name="Prosdocimi F."/>
        </authorList>
    </citation>
    <scope>NUCLEOTIDE SEQUENCE [LARGE SCALE GENOMIC DNA]</scope>
</reference>
<dbReference type="PANTHER" id="PTHR24051:SF5">
    <property type="entry name" value="SUSHI DOMAIN-CONTAINING PROTEIN 1"/>
    <property type="match status" value="1"/>
</dbReference>
<dbReference type="PROSITE" id="PS50923">
    <property type="entry name" value="SUSHI"/>
    <property type="match status" value="3"/>
</dbReference>
<evidence type="ECO:0000313" key="13">
    <source>
        <dbReference type="EMBL" id="PKU38161.1"/>
    </source>
</evidence>
<dbReference type="InterPro" id="IPR051622">
    <property type="entry name" value="R-tyr_protein_phosphatases"/>
</dbReference>
<evidence type="ECO:0000259" key="12">
    <source>
        <dbReference type="PROSITE" id="PS50923"/>
    </source>
</evidence>
<dbReference type="Pfam" id="PF00084">
    <property type="entry name" value="Sushi"/>
    <property type="match status" value="3"/>
</dbReference>
<feature type="signal peptide" evidence="11">
    <location>
        <begin position="1"/>
        <end position="23"/>
    </location>
</feature>
<dbReference type="InterPro" id="IPR035976">
    <property type="entry name" value="Sushi/SCR/CCP_sf"/>
</dbReference>
<keyword evidence="2 10" id="KW-0812">Transmembrane</keyword>
<evidence type="ECO:0000256" key="3">
    <source>
        <dbReference type="ARBA" id="ARBA00022729"/>
    </source>
</evidence>
<sequence length="600" mass="66844">MRPGVGRSLGPVLLLLLLQCVGRRREIGCGSPPEMKHGYIVGNYSSLPGSAVHYECKEGFYSNEGKFSYCTANETWEPATLSCKGVDCGIPPSVLNAYAASVNGTTYGSEVTYNCNRGYFIASGNQTAVCNAKGQWDGTDLVCKEIDCGKPLLIPHTEMIWDNSSTLWSRVYYQCKEGYYFNGDRNFSECTIDQSWESITYVCKEEELFSNLSIFNETCVKWQRKTGRLGMQETYTFHILGKRWDQKTFSEDAVFNITTSEDNPKVCLDLSSGSNYVVNITTISSTNITVSVTVAVQTKVKEAFDNVVIFNETCLKWRRGVRGTDVEDRYSFHVQGQRWYQKEFFHEMTFNLTTQNQAPEICFDLKPGTNYSVNISMVALNFSVLVSMTTQITDPPFPDVEFVAVKGSAPLLRLRKAEDRNGPISLYQVIVLPLGLQNTFVCESFAAATFFSTTIDAKGYVAAEFRAKDVADNMSIALGDRHYYGKFYNAPLKLGEEYCVFLRIISEWNKVRTQSCAVWAQIKNLSPALQYMTAVGFGSVAAVCLILFLSFSAARSYLHSTVHSPPAALACEAVHLSATMDMAQTGITSSFLETENVSLL</sequence>
<dbReference type="Gene3D" id="2.10.70.10">
    <property type="entry name" value="Complement Module, domain 1"/>
    <property type="match status" value="3"/>
</dbReference>
<keyword evidence="8" id="KW-0325">Glycoprotein</keyword>
<dbReference type="AlphaFoldDB" id="A0A2I0TWI5"/>
<dbReference type="SUPFAM" id="SSF49265">
    <property type="entry name" value="Fibronectin type III"/>
    <property type="match status" value="1"/>
</dbReference>
<keyword evidence="4" id="KW-0677">Repeat</keyword>
<dbReference type="GO" id="GO:0016020">
    <property type="term" value="C:membrane"/>
    <property type="evidence" value="ECO:0007669"/>
    <property type="project" value="UniProtKB-SubCell"/>
</dbReference>
<keyword evidence="5 10" id="KW-1133">Transmembrane helix</keyword>
<accession>A0A2I0TWI5</accession>
<keyword evidence="3 11" id="KW-0732">Signal</keyword>
<evidence type="ECO:0000256" key="9">
    <source>
        <dbReference type="PROSITE-ProRule" id="PRU00302"/>
    </source>
</evidence>
<dbReference type="SMART" id="SM00032">
    <property type="entry name" value="CCP"/>
    <property type="match status" value="3"/>
</dbReference>
<dbReference type="EMBL" id="KZ506838">
    <property type="protein sequence ID" value="PKU38161.1"/>
    <property type="molecule type" value="Genomic_DNA"/>
</dbReference>
<evidence type="ECO:0000256" key="5">
    <source>
        <dbReference type="ARBA" id="ARBA00022989"/>
    </source>
</evidence>
<keyword evidence="7 9" id="KW-1015">Disulfide bond</keyword>
<evidence type="ECO:0000256" key="1">
    <source>
        <dbReference type="ARBA" id="ARBA00004479"/>
    </source>
</evidence>
<protein>
    <submittedName>
        <fullName evidence="13">Sushi domain-containing protein 1 isoform x1</fullName>
    </submittedName>
</protein>
<evidence type="ECO:0000256" key="4">
    <source>
        <dbReference type="ARBA" id="ARBA00022737"/>
    </source>
</evidence>
<dbReference type="InterPro" id="IPR036116">
    <property type="entry name" value="FN3_sf"/>
</dbReference>
<evidence type="ECO:0000256" key="11">
    <source>
        <dbReference type="SAM" id="SignalP"/>
    </source>
</evidence>
<dbReference type="InterPro" id="IPR000436">
    <property type="entry name" value="Sushi_SCR_CCP_dom"/>
</dbReference>
<name>A0A2I0TWI5_LIMLA</name>
<evidence type="ECO:0000256" key="2">
    <source>
        <dbReference type="ARBA" id="ARBA00022692"/>
    </source>
</evidence>
<gene>
    <name evidence="13" type="ORF">llap_11537</name>
</gene>
<keyword evidence="14" id="KW-1185">Reference proteome</keyword>
<evidence type="ECO:0000256" key="8">
    <source>
        <dbReference type="ARBA" id="ARBA00023180"/>
    </source>
</evidence>
<reference evidence="14" key="1">
    <citation type="submission" date="2017-11" db="EMBL/GenBank/DDBJ databases">
        <authorList>
            <person name="Lima N.C."/>
            <person name="Parody-Merino A.M."/>
            <person name="Battley P.F."/>
            <person name="Fidler A.E."/>
            <person name="Prosdocimi F."/>
        </authorList>
    </citation>
    <scope>NUCLEOTIDE SEQUENCE [LARGE SCALE GENOMIC DNA]</scope>
</reference>
<dbReference type="Pfam" id="PF23144">
    <property type="entry name" value="Fn3_PTPRU"/>
    <property type="match status" value="1"/>
</dbReference>
<feature type="transmembrane region" description="Helical" evidence="10">
    <location>
        <begin position="531"/>
        <end position="551"/>
    </location>
</feature>
<feature type="domain" description="Sushi" evidence="12">
    <location>
        <begin position="86"/>
        <end position="145"/>
    </location>
</feature>
<feature type="disulfide bond" evidence="9">
    <location>
        <begin position="56"/>
        <end position="83"/>
    </location>
</feature>
<keyword evidence="9" id="KW-0768">Sushi</keyword>
<comment type="caution">
    <text evidence="9">Lacks conserved residue(s) required for the propagation of feature annotation.</text>
</comment>
<dbReference type="OrthoDB" id="9943809at2759"/>
<feature type="domain" description="Sushi" evidence="12">
    <location>
        <begin position="27"/>
        <end position="85"/>
    </location>
</feature>
<evidence type="ECO:0000313" key="14">
    <source>
        <dbReference type="Proteomes" id="UP000233556"/>
    </source>
</evidence>
<proteinExistence type="predicted"/>
<keyword evidence="6 10" id="KW-0472">Membrane</keyword>
<evidence type="ECO:0000256" key="10">
    <source>
        <dbReference type="SAM" id="Phobius"/>
    </source>
</evidence>
<feature type="chain" id="PRO_5014182247" evidence="11">
    <location>
        <begin position="24"/>
        <end position="600"/>
    </location>
</feature>
<comment type="subcellular location">
    <subcellularLocation>
        <location evidence="1">Membrane</location>
        <topology evidence="1">Single-pass type I membrane protein</topology>
    </subcellularLocation>
</comment>
<organism evidence="13 14">
    <name type="scientific">Limosa lapponica baueri</name>
    <dbReference type="NCBI Taxonomy" id="1758121"/>
    <lineage>
        <taxon>Eukaryota</taxon>
        <taxon>Metazoa</taxon>
        <taxon>Chordata</taxon>
        <taxon>Craniata</taxon>
        <taxon>Vertebrata</taxon>
        <taxon>Euteleostomi</taxon>
        <taxon>Archelosauria</taxon>
        <taxon>Archosauria</taxon>
        <taxon>Dinosauria</taxon>
        <taxon>Saurischia</taxon>
        <taxon>Theropoda</taxon>
        <taxon>Coelurosauria</taxon>
        <taxon>Aves</taxon>
        <taxon>Neognathae</taxon>
        <taxon>Neoaves</taxon>
        <taxon>Charadriiformes</taxon>
        <taxon>Scolopacidae</taxon>
        <taxon>Limosa</taxon>
    </lineage>
</organism>
<dbReference type="SUPFAM" id="SSF57535">
    <property type="entry name" value="Complement control module/SCR domain"/>
    <property type="match status" value="3"/>
</dbReference>
<feature type="domain" description="Sushi" evidence="12">
    <location>
        <begin position="146"/>
        <end position="205"/>
    </location>
</feature>
<dbReference type="CDD" id="cd00033">
    <property type="entry name" value="CCP"/>
    <property type="match status" value="3"/>
</dbReference>
<dbReference type="PANTHER" id="PTHR24051">
    <property type="entry name" value="SUSHI DOMAIN-CONTAINING PROTEIN 1"/>
    <property type="match status" value="1"/>
</dbReference>
<evidence type="ECO:0000256" key="7">
    <source>
        <dbReference type="ARBA" id="ARBA00023157"/>
    </source>
</evidence>